<sequence>MLHRSPPTRRCPLPHLSLDVVAPFHPCRHSIVVALNSAPSTLISPGSRYTVVQAVGSPPPPLLFSLGGTCWCAYTRFDDSLSVNTAAPSFAGVAISDSYLLVRRFRQQGLRGVAAFVLAAIAPDHFVTGLPRCRQRAAQRWPSRHCSLGRMLSKKDNRLRYISKSLFFMFLSLVKLATNLTLRLLLQLLERSFAYFRKSYKD</sequence>
<proteinExistence type="predicted"/>
<keyword evidence="1" id="KW-0472">Membrane</keyword>
<dbReference type="Proteomes" id="UP001567538">
    <property type="component" value="Unassembled WGS sequence"/>
</dbReference>
<organism evidence="2 3">
    <name type="scientific">Salvia divinorum</name>
    <name type="common">Maria pastora</name>
    <name type="synonym">Diviner's sage</name>
    <dbReference type="NCBI Taxonomy" id="28513"/>
    <lineage>
        <taxon>Eukaryota</taxon>
        <taxon>Viridiplantae</taxon>
        <taxon>Streptophyta</taxon>
        <taxon>Embryophyta</taxon>
        <taxon>Tracheophyta</taxon>
        <taxon>Spermatophyta</taxon>
        <taxon>Magnoliopsida</taxon>
        <taxon>eudicotyledons</taxon>
        <taxon>Gunneridae</taxon>
        <taxon>Pentapetalae</taxon>
        <taxon>asterids</taxon>
        <taxon>lamiids</taxon>
        <taxon>Lamiales</taxon>
        <taxon>Lamiaceae</taxon>
        <taxon>Nepetoideae</taxon>
        <taxon>Mentheae</taxon>
        <taxon>Salviinae</taxon>
        <taxon>Salvia</taxon>
        <taxon>Salvia subgen. Calosphace</taxon>
    </lineage>
</organism>
<keyword evidence="1" id="KW-0812">Transmembrane</keyword>
<reference evidence="2 3" key="1">
    <citation type="submission" date="2024-06" db="EMBL/GenBank/DDBJ databases">
        <title>A chromosome level genome sequence of Diviner's sage (Salvia divinorum).</title>
        <authorList>
            <person name="Ford S.A."/>
            <person name="Ro D.-K."/>
            <person name="Ness R.W."/>
            <person name="Phillips M.A."/>
        </authorList>
    </citation>
    <scope>NUCLEOTIDE SEQUENCE [LARGE SCALE GENOMIC DNA]</scope>
    <source>
        <strain evidence="2">SAF-2024a</strain>
        <tissue evidence="2">Leaf</tissue>
    </source>
</reference>
<evidence type="ECO:0000256" key="1">
    <source>
        <dbReference type="SAM" id="Phobius"/>
    </source>
</evidence>
<dbReference type="EMBL" id="JBEAFC010000001">
    <property type="protein sequence ID" value="KAL1569443.1"/>
    <property type="molecule type" value="Genomic_DNA"/>
</dbReference>
<keyword evidence="1" id="KW-1133">Transmembrane helix</keyword>
<evidence type="ECO:0000313" key="3">
    <source>
        <dbReference type="Proteomes" id="UP001567538"/>
    </source>
</evidence>
<accession>A0ABD1IL70</accession>
<feature type="transmembrane region" description="Helical" evidence="1">
    <location>
        <begin position="166"/>
        <end position="186"/>
    </location>
</feature>
<evidence type="ECO:0000313" key="2">
    <source>
        <dbReference type="EMBL" id="KAL1569443.1"/>
    </source>
</evidence>
<dbReference type="AlphaFoldDB" id="A0ABD1IL70"/>
<name>A0ABD1IL70_SALDI</name>
<keyword evidence="3" id="KW-1185">Reference proteome</keyword>
<gene>
    <name evidence="2" type="ORF">AAHA92_00923</name>
</gene>
<protein>
    <submittedName>
        <fullName evidence="2">Uncharacterized protein</fullName>
    </submittedName>
</protein>
<comment type="caution">
    <text evidence="2">The sequence shown here is derived from an EMBL/GenBank/DDBJ whole genome shotgun (WGS) entry which is preliminary data.</text>
</comment>